<feature type="active site" evidence="5">
    <location>
        <position position="113"/>
    </location>
</feature>
<keyword evidence="3" id="KW-0378">Hydrolase</keyword>
<dbReference type="InterPro" id="IPR011650">
    <property type="entry name" value="Peptidase_M20_dimer"/>
</dbReference>
<dbReference type="GO" id="GO:0046872">
    <property type="term" value="F:metal ion binding"/>
    <property type="evidence" value="ECO:0007669"/>
    <property type="project" value="UniProtKB-KW"/>
</dbReference>
<dbReference type="Pfam" id="PF01546">
    <property type="entry name" value="Peptidase_M20"/>
    <property type="match status" value="1"/>
</dbReference>
<dbReference type="EMBL" id="CP017637">
    <property type="protein sequence ID" value="APG08126.1"/>
    <property type="molecule type" value="Genomic_DNA"/>
</dbReference>
<dbReference type="PROSITE" id="PS00758">
    <property type="entry name" value="ARGE_DAPE_CPG2_1"/>
    <property type="match status" value="1"/>
</dbReference>
<dbReference type="RefSeq" id="WP_071909361.1">
    <property type="nucleotide sequence ID" value="NZ_CP017637.1"/>
</dbReference>
<dbReference type="InterPro" id="IPR036264">
    <property type="entry name" value="Bact_exopeptidase_dim_dom"/>
</dbReference>
<dbReference type="InterPro" id="IPR017150">
    <property type="entry name" value="Pept_M20_glutamate_carboxypep"/>
</dbReference>
<feature type="domain" description="Peptidase M20 dimerisation" evidence="7">
    <location>
        <begin position="215"/>
        <end position="316"/>
    </location>
</feature>
<dbReference type="PIRSF" id="PIRSF037238">
    <property type="entry name" value="Carboxypeptidase_G2"/>
    <property type="match status" value="1"/>
</dbReference>
<name>A0A1L3F493_BRAJP</name>
<dbReference type="CDD" id="cd03885">
    <property type="entry name" value="M20_CPDG2"/>
    <property type="match status" value="1"/>
</dbReference>
<proteinExistence type="predicted"/>
<dbReference type="OrthoDB" id="9776600at2"/>
<gene>
    <name evidence="8" type="ORF">BKD09_07280</name>
</gene>
<evidence type="ECO:0000313" key="8">
    <source>
        <dbReference type="EMBL" id="APG08126.1"/>
    </source>
</evidence>
<dbReference type="NCBIfam" id="NF004788">
    <property type="entry name" value="PRK06133.1"/>
    <property type="match status" value="1"/>
</dbReference>
<dbReference type="InterPro" id="IPR001261">
    <property type="entry name" value="ArgE/DapE_CS"/>
</dbReference>
<dbReference type="Gene3D" id="3.30.70.360">
    <property type="match status" value="1"/>
</dbReference>
<dbReference type="PROSITE" id="PS00759">
    <property type="entry name" value="ARGE_DAPE_CPG2_2"/>
    <property type="match status" value="1"/>
</dbReference>
<dbReference type="AlphaFoldDB" id="A0A1L3F493"/>
<dbReference type="Pfam" id="PF07687">
    <property type="entry name" value="M20_dimer"/>
    <property type="match status" value="1"/>
</dbReference>
<dbReference type="GO" id="GO:0016787">
    <property type="term" value="F:hydrolase activity"/>
    <property type="evidence" value="ECO:0007669"/>
    <property type="project" value="UniProtKB-KW"/>
</dbReference>
<keyword evidence="4" id="KW-0862">Zinc</keyword>
<evidence type="ECO:0000256" key="5">
    <source>
        <dbReference type="PIRSR" id="PIRSR037238-1"/>
    </source>
</evidence>
<evidence type="ECO:0000259" key="7">
    <source>
        <dbReference type="Pfam" id="PF07687"/>
    </source>
</evidence>
<organism evidence="8 9">
    <name type="scientific">Bradyrhizobium japonicum</name>
    <dbReference type="NCBI Taxonomy" id="375"/>
    <lineage>
        <taxon>Bacteria</taxon>
        <taxon>Pseudomonadati</taxon>
        <taxon>Pseudomonadota</taxon>
        <taxon>Alphaproteobacteria</taxon>
        <taxon>Hyphomicrobiales</taxon>
        <taxon>Nitrobacteraceae</taxon>
        <taxon>Bradyrhizobium</taxon>
    </lineage>
</organism>
<evidence type="ECO:0000256" key="1">
    <source>
        <dbReference type="ARBA" id="ARBA00001947"/>
    </source>
</evidence>
<keyword evidence="6" id="KW-0732">Signal</keyword>
<accession>A0A1L3F493</accession>
<evidence type="ECO:0000256" key="4">
    <source>
        <dbReference type="ARBA" id="ARBA00022833"/>
    </source>
</evidence>
<dbReference type="Proteomes" id="UP000181962">
    <property type="component" value="Chromosome"/>
</dbReference>
<evidence type="ECO:0000256" key="2">
    <source>
        <dbReference type="ARBA" id="ARBA00022723"/>
    </source>
</evidence>
<dbReference type="PANTHER" id="PTHR43808:SF10">
    <property type="entry name" value="BLL3749 PROTEIN"/>
    <property type="match status" value="1"/>
</dbReference>
<feature type="active site" description="Proton acceptor" evidence="5">
    <location>
        <position position="174"/>
    </location>
</feature>
<feature type="signal peptide" evidence="6">
    <location>
        <begin position="1"/>
        <end position="25"/>
    </location>
</feature>
<dbReference type="PANTHER" id="PTHR43808">
    <property type="entry name" value="ACETYLORNITHINE DEACETYLASE"/>
    <property type="match status" value="1"/>
</dbReference>
<dbReference type="InterPro" id="IPR002933">
    <property type="entry name" value="Peptidase_M20"/>
</dbReference>
<dbReference type="InterPro" id="IPR050072">
    <property type="entry name" value="Peptidase_M20A"/>
</dbReference>
<evidence type="ECO:0000313" key="9">
    <source>
        <dbReference type="Proteomes" id="UP000181962"/>
    </source>
</evidence>
<dbReference type="SUPFAM" id="SSF55031">
    <property type="entry name" value="Bacterial exopeptidase dimerisation domain"/>
    <property type="match status" value="1"/>
</dbReference>
<keyword evidence="2" id="KW-0479">Metal-binding</keyword>
<reference evidence="8 9" key="1">
    <citation type="submission" date="2016-11" db="EMBL/GenBank/DDBJ databases">
        <title>Complete Genome Sequence of Bradyrhizobium sp. strain J5, an isolated from soybean nodule in Hokkaido.</title>
        <authorList>
            <person name="Kanehara K."/>
        </authorList>
    </citation>
    <scope>NUCLEOTIDE SEQUENCE [LARGE SCALE GENOMIC DNA]</scope>
    <source>
        <strain evidence="8 9">J5</strain>
    </source>
</reference>
<comment type="cofactor">
    <cofactor evidence="1">
        <name>Zn(2+)</name>
        <dbReference type="ChEBI" id="CHEBI:29105"/>
    </cofactor>
</comment>
<dbReference type="Gene3D" id="3.40.630.10">
    <property type="entry name" value="Zn peptidases"/>
    <property type="match status" value="1"/>
</dbReference>
<protein>
    <submittedName>
        <fullName evidence="8">Peptidase M20</fullName>
    </submittedName>
</protein>
<sequence>MTARFIPLLALSLLGLAAGSTIALAAADEKLKAAAEQEKAPLIETLHDMVMIESGSGDAEGLKKMAEFTEARLKALGATIERRKTTAGTGADMVIATFQGTGSRKLMLIAHMDTVYQRGILASEPYRVDGNRIYGPGIADDKGGIAVVLHALKILKDAGWQDYAKLTVAFNPDEEVGSIGSGEIIAELADQHDVVLSCEPTVAAPIARNDGLLLGASGTATAKMEVKGRASHAGAAPDLGRNALIELAHQLQQTKDVAKSIPGTQLNWTTAQAGTVRNQIPEKAEAGADIRLTIPDGIAKLQAALDAKVKDKFVPDTETTVTITAGRPPFVASDRGRALAQEGQAIYAEIDRKLDIAEMTGGATDAGYANRSGKAVVVESFGLAGFGYHARDEFIDTNSIVPRLYLMSRILIEQGKKK</sequence>
<evidence type="ECO:0000256" key="6">
    <source>
        <dbReference type="SAM" id="SignalP"/>
    </source>
</evidence>
<feature type="chain" id="PRO_5012250469" evidence="6">
    <location>
        <begin position="26"/>
        <end position="418"/>
    </location>
</feature>
<dbReference type="SUPFAM" id="SSF53187">
    <property type="entry name" value="Zn-dependent exopeptidases"/>
    <property type="match status" value="1"/>
</dbReference>
<evidence type="ECO:0000256" key="3">
    <source>
        <dbReference type="ARBA" id="ARBA00022801"/>
    </source>
</evidence>